<dbReference type="RefSeq" id="WP_023523685.1">
    <property type="nucleotide sequence ID" value="NC_022875.1"/>
</dbReference>
<dbReference type="EMBL" id="CP005937">
    <property type="protein sequence ID" value="AHA75366.1"/>
    <property type="molecule type" value="Genomic_DNA"/>
</dbReference>
<dbReference type="Pfam" id="PF09953">
    <property type="entry name" value="DUF2187"/>
    <property type="match status" value="1"/>
</dbReference>
<geneLocation type="plasmid" evidence="1 2">
    <name>pBMB0230</name>
</geneLocation>
<name>A0A9W3KJJ5_BACTU</name>
<dbReference type="InterPro" id="IPR018690">
    <property type="entry name" value="DUF2187"/>
</dbReference>
<accession>A0A9W3KJJ5</accession>
<evidence type="ECO:0000313" key="1">
    <source>
        <dbReference type="EMBL" id="AHA75366.1"/>
    </source>
</evidence>
<reference evidence="1 2" key="1">
    <citation type="submission" date="2013-05" db="EMBL/GenBank/DDBJ databases">
        <title>Complete genome sequence of Bacillus thuringiensis YBT-1518, a typical strain with high toxicity to nematode.</title>
        <authorList>
            <person name="Wang P."/>
            <person name="Zhang C."/>
            <person name="Guo M."/>
            <person name="Guo S."/>
            <person name="Zhu Y."/>
            <person name="Zheng J."/>
            <person name="Zhu L."/>
            <person name="Ruan L."/>
            <person name="Peng D."/>
            <person name="Sun M."/>
        </authorList>
    </citation>
    <scope>NUCLEOTIDE SEQUENCE [LARGE SCALE GENOMIC DNA]</scope>
    <source>
        <strain evidence="1 2">YBT-1518</strain>
        <plasmid evidence="1 2">pBMB0230</plasmid>
    </source>
</reference>
<dbReference type="Proteomes" id="UP000018566">
    <property type="component" value="Plasmid pBMB0230"/>
</dbReference>
<evidence type="ECO:0008006" key="3">
    <source>
        <dbReference type="Google" id="ProtNLM"/>
    </source>
</evidence>
<evidence type="ECO:0000313" key="2">
    <source>
        <dbReference type="Proteomes" id="UP000018566"/>
    </source>
</evidence>
<dbReference type="AlphaFoldDB" id="A0A9W3KJJ5"/>
<proteinExistence type="predicted"/>
<keyword evidence="1" id="KW-0614">Plasmid</keyword>
<sequence length="79" mass="8975">MASNAAATNINIGDYVTFPYRHDPSLQVTGYIVKVLEHTSIVDISEMESFFQLGIDGRQVVRHEQYKPVPFKFCKKVAQ</sequence>
<dbReference type="KEGG" id="bthu:YBT1518_34556"/>
<gene>
    <name evidence="1" type="ORF">YBT1518_34556</name>
</gene>
<organism evidence="1 2">
    <name type="scientific">Bacillus thuringiensis YBT-1518</name>
    <dbReference type="NCBI Taxonomy" id="529122"/>
    <lineage>
        <taxon>Bacteria</taxon>
        <taxon>Bacillati</taxon>
        <taxon>Bacillota</taxon>
        <taxon>Bacilli</taxon>
        <taxon>Bacillales</taxon>
        <taxon>Bacillaceae</taxon>
        <taxon>Bacillus</taxon>
        <taxon>Bacillus cereus group</taxon>
    </lineage>
</organism>
<protein>
    <recommendedName>
        <fullName evidence="3">DUF2187 domain-containing protein</fullName>
    </recommendedName>
</protein>